<dbReference type="GeneID" id="9887514"/>
<organism evidence="4 5">
    <name type="scientific">Cafeteria roenbergensis virus (strain BV-PW1)</name>
    <name type="common">CroV</name>
    <dbReference type="NCBI Taxonomy" id="693272"/>
    <lineage>
        <taxon>Viruses</taxon>
        <taxon>Varidnaviria</taxon>
        <taxon>Bamfordvirae</taxon>
        <taxon>Nucleocytoviricota</taxon>
        <taxon>Megaviricetes</taxon>
        <taxon>Imitervirales</taxon>
        <taxon>Mimiviridae</taxon>
        <taxon>Aliimimivirinae</taxon>
        <taxon>Rheavirus</taxon>
        <taxon>Rheavirus sinusmexicani</taxon>
    </lineage>
</organism>
<dbReference type="KEGG" id="vg:9887514"/>
<organismHost>
    <name type="scientific">Cafeteria roenbergensis</name>
    <name type="common">Marine flagellate</name>
    <dbReference type="NCBI Taxonomy" id="33653"/>
</organismHost>
<proteinExistence type="inferred from homology"/>
<protein>
    <submittedName>
        <fullName evidence="4">Putative tRNA 2-phosphotransferase</fullName>
    </submittedName>
</protein>
<dbReference type="PANTHER" id="PTHR12684">
    <property type="entry name" value="PUTATIVE PHOSPHOTRANSFERASE"/>
    <property type="match status" value="1"/>
</dbReference>
<dbReference type="SUPFAM" id="SSF56399">
    <property type="entry name" value="ADP-ribosylation"/>
    <property type="match status" value="1"/>
</dbReference>
<dbReference type="Gene3D" id="3.20.170.30">
    <property type="match status" value="1"/>
</dbReference>
<dbReference type="InterPro" id="IPR042080">
    <property type="entry name" value="RNA_2'-PTrans_N"/>
</dbReference>
<dbReference type="PANTHER" id="PTHR12684:SF2">
    <property type="entry name" value="TRNA 2'-PHOSPHOTRANSFERASE 1"/>
    <property type="match status" value="1"/>
</dbReference>
<dbReference type="GO" id="GO:0006388">
    <property type="term" value="P:tRNA splicing, via endonucleolytic cleavage and ligation"/>
    <property type="evidence" value="ECO:0007669"/>
    <property type="project" value="TreeGrafter"/>
</dbReference>
<evidence type="ECO:0000313" key="4">
    <source>
        <dbReference type="EMBL" id="ADO67145.1"/>
    </source>
</evidence>
<dbReference type="InterPro" id="IPR002745">
    <property type="entry name" value="Ptrans_KptA/Tpt1"/>
</dbReference>
<dbReference type="EMBL" id="GU244497">
    <property type="protein sequence ID" value="ADO67145.1"/>
    <property type="molecule type" value="Genomic_DNA"/>
</dbReference>
<evidence type="ECO:0000256" key="2">
    <source>
        <dbReference type="ARBA" id="ARBA00022679"/>
    </source>
</evidence>
<accession>E3T4N2</accession>
<dbReference type="GO" id="GO:0000215">
    <property type="term" value="F:tRNA 2'-phosphotransferase activity"/>
    <property type="evidence" value="ECO:0007669"/>
    <property type="project" value="TreeGrafter"/>
</dbReference>
<name>E3T4N2_CROVB</name>
<keyword evidence="5" id="KW-1185">Reference proteome</keyword>
<keyword evidence="3" id="KW-0520">NAD</keyword>
<evidence type="ECO:0000256" key="1">
    <source>
        <dbReference type="ARBA" id="ARBA00009836"/>
    </source>
</evidence>
<dbReference type="RefSeq" id="YP_003969744.1">
    <property type="nucleotide sequence ID" value="NC_014637.1"/>
</dbReference>
<evidence type="ECO:0000313" key="5">
    <source>
        <dbReference type="Proteomes" id="UP000029781"/>
    </source>
</evidence>
<dbReference type="Proteomes" id="UP000029781">
    <property type="component" value="Segment"/>
</dbReference>
<dbReference type="Pfam" id="PF01885">
    <property type="entry name" value="PTS_2-RNA"/>
    <property type="match status" value="1"/>
</dbReference>
<dbReference type="Gene3D" id="1.10.10.970">
    <property type="entry name" value="RNA 2'-phosphotransferase, Tpt1/KptA family, N-terminal domain"/>
    <property type="match status" value="1"/>
</dbReference>
<sequence>MKSLSKKLSYYLRHNLDIFNYSKDGYVKISELREKNIIKKNTTIDAIDKIVKNDSKNRYDLKFEINNGYKEYYIRANQGHSSGNLDYSLILEEIKEPIPNIFHGTFIKKIDSIKNTCLNKMTRHFIHFAADDIIHNHLKRSISQVKVYVDMKKAMDDEIKFYYAKNKVILSNGKNNDGIIPAKYFTKIVYLDKS</sequence>
<keyword evidence="2" id="KW-0808">Transferase</keyword>
<dbReference type="InterPro" id="IPR042081">
    <property type="entry name" value="RNA_2'-PTrans_C"/>
</dbReference>
<gene>
    <name evidence="4" type="ORF">crov112</name>
</gene>
<comment type="similarity">
    <text evidence="1">Belongs to the KptA/TPT1 family.</text>
</comment>
<evidence type="ECO:0000256" key="3">
    <source>
        <dbReference type="ARBA" id="ARBA00023027"/>
    </source>
</evidence>
<reference evidence="4 5" key="1">
    <citation type="journal article" date="2010" name="Proc. Natl. Acad. Sci. U.S.A.">
        <title>Giant virus with a remarkable complement of genes infects marine zooplankton.</title>
        <authorList>
            <person name="Fischer M.G."/>
            <person name="Allen M.J."/>
            <person name="Wilson W.H."/>
            <person name="Suttle C.A."/>
        </authorList>
    </citation>
    <scope>NUCLEOTIDE SEQUENCE [LARGE SCALE GENOMIC DNA]</scope>
    <source>
        <strain evidence="4 5">BV-PW1</strain>
    </source>
</reference>